<keyword evidence="3" id="KW-1185">Reference proteome</keyword>
<dbReference type="EMBL" id="MU154529">
    <property type="protein sequence ID" value="KAF9499976.1"/>
    <property type="molecule type" value="Genomic_DNA"/>
</dbReference>
<evidence type="ECO:0000256" key="1">
    <source>
        <dbReference type="SAM" id="MobiDB-lite"/>
    </source>
</evidence>
<protein>
    <submittedName>
        <fullName evidence="2">Uncharacterized protein</fullName>
    </submittedName>
</protein>
<dbReference type="OrthoDB" id="10378721at2759"/>
<dbReference type="AlphaFoldDB" id="A0A9P6A666"/>
<evidence type="ECO:0000313" key="2">
    <source>
        <dbReference type="EMBL" id="KAF9499976.1"/>
    </source>
</evidence>
<feature type="compositionally biased region" description="Low complexity" evidence="1">
    <location>
        <begin position="1"/>
        <end position="11"/>
    </location>
</feature>
<proteinExistence type="predicted"/>
<feature type="region of interest" description="Disordered" evidence="1">
    <location>
        <begin position="1"/>
        <end position="27"/>
    </location>
</feature>
<feature type="compositionally biased region" description="Polar residues" evidence="1">
    <location>
        <begin position="273"/>
        <end position="290"/>
    </location>
</feature>
<reference evidence="2" key="1">
    <citation type="submission" date="2020-11" db="EMBL/GenBank/DDBJ databases">
        <authorList>
            <consortium name="DOE Joint Genome Institute"/>
            <person name="Ahrendt S."/>
            <person name="Riley R."/>
            <person name="Andreopoulos W."/>
            <person name="Labutti K."/>
            <person name="Pangilinan J."/>
            <person name="Ruiz-Duenas F.J."/>
            <person name="Barrasa J.M."/>
            <person name="Sanchez-Garcia M."/>
            <person name="Camarero S."/>
            <person name="Miyauchi S."/>
            <person name="Serrano A."/>
            <person name="Linde D."/>
            <person name="Babiker R."/>
            <person name="Drula E."/>
            <person name="Ayuso-Fernandez I."/>
            <person name="Pacheco R."/>
            <person name="Padilla G."/>
            <person name="Ferreira P."/>
            <person name="Barriuso J."/>
            <person name="Kellner H."/>
            <person name="Castanera R."/>
            <person name="Alfaro M."/>
            <person name="Ramirez L."/>
            <person name="Pisabarro A.G."/>
            <person name="Kuo A."/>
            <person name="Tritt A."/>
            <person name="Lipzen A."/>
            <person name="He G."/>
            <person name="Yan M."/>
            <person name="Ng V."/>
            <person name="Cullen D."/>
            <person name="Martin F."/>
            <person name="Rosso M.-N."/>
            <person name="Henrissat B."/>
            <person name="Hibbett D."/>
            <person name="Martinez A.T."/>
            <person name="Grigoriev I.V."/>
        </authorList>
    </citation>
    <scope>NUCLEOTIDE SEQUENCE</scope>
    <source>
        <strain evidence="2">ATCC 90797</strain>
    </source>
</reference>
<organism evidence="2 3">
    <name type="scientific">Pleurotus eryngii</name>
    <name type="common">Boletus of the steppes</name>
    <dbReference type="NCBI Taxonomy" id="5323"/>
    <lineage>
        <taxon>Eukaryota</taxon>
        <taxon>Fungi</taxon>
        <taxon>Dikarya</taxon>
        <taxon>Basidiomycota</taxon>
        <taxon>Agaricomycotina</taxon>
        <taxon>Agaricomycetes</taxon>
        <taxon>Agaricomycetidae</taxon>
        <taxon>Agaricales</taxon>
        <taxon>Pleurotineae</taxon>
        <taxon>Pleurotaceae</taxon>
        <taxon>Pleurotus</taxon>
    </lineage>
</organism>
<accession>A0A9P6A666</accession>
<evidence type="ECO:0000313" key="3">
    <source>
        <dbReference type="Proteomes" id="UP000807025"/>
    </source>
</evidence>
<gene>
    <name evidence="2" type="ORF">BDN71DRAFT_1254900</name>
</gene>
<comment type="caution">
    <text evidence="2">The sequence shown here is derived from an EMBL/GenBank/DDBJ whole genome shotgun (WGS) entry which is preliminary data.</text>
</comment>
<feature type="region of interest" description="Disordered" evidence="1">
    <location>
        <begin position="248"/>
        <end position="290"/>
    </location>
</feature>
<name>A0A9P6A666_PLEER</name>
<feature type="region of interest" description="Disordered" evidence="1">
    <location>
        <begin position="167"/>
        <end position="206"/>
    </location>
</feature>
<sequence>MSQSQRRQQSRIAAEPPISDQQQADGRDLWDQAQALLGLRVAPSSTEMFTTYYKRYDPYWSSNPRFVLFFPEDLPPRPLCSLPAFHPRHGRKMASAVATIQRVHCPIPIAHPRPSKILPIPGVLAMSLEEELASDHLSAFEQQRTYAAPTHGVSDISSISRIASVQPSTKLEPPAARLSPAGPSIARNSGGIGSGAEIGVNHPDDRQRIAPHDLISIPRIQYAQPRSAVSPVDPSPCQEVSAVEAQRRSVDFLPGGSTAATTEAGERKKRKANSQTGTTKKPRSSISRVS</sequence>
<dbReference type="Proteomes" id="UP000807025">
    <property type="component" value="Unassembled WGS sequence"/>
</dbReference>